<dbReference type="GO" id="GO:0043047">
    <property type="term" value="F:single-stranded telomeric DNA binding"/>
    <property type="evidence" value="ECO:0000318"/>
    <property type="project" value="GO_Central"/>
</dbReference>
<dbReference type="GO" id="GO:0051321">
    <property type="term" value="P:meiotic cell cycle"/>
    <property type="evidence" value="ECO:0000318"/>
    <property type="project" value="GO_Central"/>
</dbReference>
<dbReference type="GO" id="GO:0006289">
    <property type="term" value="P:nucleotide-excision repair"/>
    <property type="evidence" value="ECO:0000318"/>
    <property type="project" value="GO_Central"/>
</dbReference>
<dbReference type="SUPFAM" id="SSF50249">
    <property type="entry name" value="Nucleic acid-binding proteins"/>
    <property type="match status" value="2"/>
</dbReference>
<dbReference type="Pfam" id="PF04057">
    <property type="entry name" value="Rep-A_N"/>
    <property type="match status" value="2"/>
</dbReference>
<evidence type="ECO:0000313" key="3">
    <source>
        <dbReference type="Proteomes" id="UP000026915"/>
    </source>
</evidence>
<dbReference type="HOGENOM" id="CLU_988385_0_0_1"/>
<dbReference type="Gene3D" id="2.40.50.140">
    <property type="entry name" value="Nucleic acid-binding proteins"/>
    <property type="match status" value="2"/>
</dbReference>
<dbReference type="SUPFAM" id="SSF54814">
    <property type="entry name" value="Prokaryotic type KH domain (KH-domain type II)"/>
    <property type="match status" value="1"/>
</dbReference>
<dbReference type="PANTHER" id="PTHR11760">
    <property type="entry name" value="30S/40S RIBOSOMAL PROTEIN S3"/>
    <property type="match status" value="1"/>
</dbReference>
<dbReference type="InterPro" id="IPR007199">
    <property type="entry name" value="Rep_factor-A_N"/>
</dbReference>
<dbReference type="GO" id="GO:0003723">
    <property type="term" value="F:RNA binding"/>
    <property type="evidence" value="ECO:0007669"/>
    <property type="project" value="InterPro"/>
</dbReference>
<dbReference type="eggNOG" id="KOG3181">
    <property type="taxonomic scope" value="Eukaryota"/>
</dbReference>
<feature type="domain" description="Replication factor-A protein 1 N-terminal" evidence="1">
    <location>
        <begin position="5"/>
        <end position="97"/>
    </location>
</feature>
<dbReference type="GO" id="GO:0005662">
    <property type="term" value="C:DNA replication factor A complex"/>
    <property type="evidence" value="ECO:0000318"/>
    <property type="project" value="GO_Central"/>
</dbReference>
<dbReference type="InterPro" id="IPR009019">
    <property type="entry name" value="KH_sf_prok-type"/>
</dbReference>
<dbReference type="OMA" id="DDNHICK"/>
<dbReference type="GO" id="GO:0003684">
    <property type="term" value="F:damaged DNA binding"/>
    <property type="evidence" value="ECO:0000318"/>
    <property type="project" value="GO_Central"/>
</dbReference>
<dbReference type="STRING" id="3641.A0A061GLN3"/>
<name>A0A061GLN3_THECC</name>
<evidence type="ECO:0000313" key="2">
    <source>
        <dbReference type="EMBL" id="EOY30308.1"/>
    </source>
</evidence>
<proteinExistence type="predicted"/>
<dbReference type="PANTHER" id="PTHR11760:SF64">
    <property type="entry name" value="40S RIBOSOMAL PROTEIN S3"/>
    <property type="match status" value="1"/>
</dbReference>
<dbReference type="Gramene" id="EOY30308">
    <property type="protein sequence ID" value="EOY30308"/>
    <property type="gene ID" value="TCM_037566"/>
</dbReference>
<dbReference type="CDD" id="cd04477">
    <property type="entry name" value="RPA1N"/>
    <property type="match status" value="2"/>
</dbReference>
<organism evidence="2 3">
    <name type="scientific">Theobroma cacao</name>
    <name type="common">Cacao</name>
    <name type="synonym">Cocoa</name>
    <dbReference type="NCBI Taxonomy" id="3641"/>
    <lineage>
        <taxon>Eukaryota</taxon>
        <taxon>Viridiplantae</taxon>
        <taxon>Streptophyta</taxon>
        <taxon>Embryophyta</taxon>
        <taxon>Tracheophyta</taxon>
        <taxon>Spermatophyta</taxon>
        <taxon>Magnoliopsida</taxon>
        <taxon>eudicotyledons</taxon>
        <taxon>Gunneridae</taxon>
        <taxon>Pentapetalae</taxon>
        <taxon>rosids</taxon>
        <taxon>malvids</taxon>
        <taxon>Malvales</taxon>
        <taxon>Malvaceae</taxon>
        <taxon>Byttnerioideae</taxon>
        <taxon>Theobroma</taxon>
    </lineage>
</organism>
<evidence type="ECO:0000259" key="1">
    <source>
        <dbReference type="Pfam" id="PF04057"/>
    </source>
</evidence>
<dbReference type="Proteomes" id="UP000026915">
    <property type="component" value="Chromosome 9"/>
</dbReference>
<dbReference type="InterPro" id="IPR057258">
    <property type="entry name" value="Ribosomal_uS3"/>
</dbReference>
<dbReference type="AlphaFoldDB" id="A0A061GLN3"/>
<dbReference type="GO" id="GO:0000724">
    <property type="term" value="P:double-strand break repair via homologous recombination"/>
    <property type="evidence" value="ECO:0000318"/>
    <property type="project" value="GO_Central"/>
</dbReference>
<protein>
    <submittedName>
        <fullName evidence="2">Replication A 1A-like protein</fullName>
    </submittedName>
</protein>
<dbReference type="InParanoid" id="A0A061GLN3"/>
<dbReference type="EMBL" id="CM001887">
    <property type="protein sequence ID" value="EOY30308.1"/>
    <property type="molecule type" value="Genomic_DNA"/>
</dbReference>
<dbReference type="eggNOG" id="KOG0851">
    <property type="taxonomic scope" value="Eukaryota"/>
</dbReference>
<gene>
    <name evidence="2" type="ORF">TCM_037566</name>
</gene>
<sequence>MPVNLTRNAIASINTGDVNSKPLVQVVDIKLIGNSQERYRFLLSDSESSQHAMLATQLNEQVRTGRVKKGSIIQLIDYVCSTVQNRRIIVVLNMETIIPEYEIIGNPKLLTDSDSTTNKSLPNLTRNAIVSINAGDVNSKPLVQVVGIKLIGNSQERYRFLLSDSESSQHAMLATQLNEQVRTGRVKKGSIIQLIDYVCSTVQNREKGRRIRELTSVVQKRFKFPENSVELYAEKVNNRGLCTIAQGESSLQASRRSCCPKGLLWCLEIHHGEWCQGMRGYC</sequence>
<keyword evidence="3" id="KW-1185">Reference proteome</keyword>
<feature type="domain" description="Replication factor-A protein 1 N-terminal" evidence="1">
    <location>
        <begin position="124"/>
        <end position="213"/>
    </location>
</feature>
<dbReference type="GO" id="GO:0007004">
    <property type="term" value="P:telomere maintenance via telomerase"/>
    <property type="evidence" value="ECO:0000318"/>
    <property type="project" value="GO_Central"/>
</dbReference>
<dbReference type="FunFam" id="2.40.50.140:FF:000117">
    <property type="entry name" value="Replication protein A subunit"/>
    <property type="match status" value="1"/>
</dbReference>
<reference evidence="2 3" key="1">
    <citation type="journal article" date="2013" name="Genome Biol.">
        <title>The genome sequence of the most widely cultivated cacao type and its use to identify candidate genes regulating pod color.</title>
        <authorList>
            <person name="Motamayor J.C."/>
            <person name="Mockaitis K."/>
            <person name="Schmutz J."/>
            <person name="Haiminen N."/>
            <person name="Iii D.L."/>
            <person name="Cornejo O."/>
            <person name="Findley S.D."/>
            <person name="Zheng P."/>
            <person name="Utro F."/>
            <person name="Royaert S."/>
            <person name="Saski C."/>
            <person name="Jenkins J."/>
            <person name="Podicheti R."/>
            <person name="Zhao M."/>
            <person name="Scheffler B.E."/>
            <person name="Stack J.C."/>
            <person name="Feltus F.A."/>
            <person name="Mustiga G.M."/>
            <person name="Amores F."/>
            <person name="Phillips W."/>
            <person name="Marelli J.P."/>
            <person name="May G.D."/>
            <person name="Shapiro H."/>
            <person name="Ma J."/>
            <person name="Bustamante C.D."/>
            <person name="Schnell R.J."/>
            <person name="Main D."/>
            <person name="Gilbert D."/>
            <person name="Parida L."/>
            <person name="Kuhn D.N."/>
        </authorList>
    </citation>
    <scope>NUCLEOTIDE SEQUENCE [LARGE SCALE GENOMIC DNA]</scope>
    <source>
        <strain evidence="3">cv. Matina 1-6</strain>
    </source>
</reference>
<dbReference type="InterPro" id="IPR012340">
    <property type="entry name" value="NA-bd_OB-fold"/>
</dbReference>
<accession>A0A061GLN3</accession>
<dbReference type="GO" id="GO:0006260">
    <property type="term" value="P:DNA replication"/>
    <property type="evidence" value="ECO:0000318"/>
    <property type="project" value="GO_Central"/>
</dbReference>